<dbReference type="RefSeq" id="WP_076347192.1">
    <property type="nucleotide sequence ID" value="NZ_CP019082.1"/>
</dbReference>
<feature type="chain" id="PRO_5013092364" description="Methanolan biosynthesis EpsI domain-containing protein" evidence="1">
    <location>
        <begin position="23"/>
        <end position="224"/>
    </location>
</feature>
<evidence type="ECO:0000259" key="2">
    <source>
        <dbReference type="Pfam" id="PF11984"/>
    </source>
</evidence>
<dbReference type="InterPro" id="IPR014263">
    <property type="entry name" value="Methanolan_biosynth_EpsI"/>
</dbReference>
<organism evidence="3 4">
    <name type="scientific">Paludisphaera borealis</name>
    <dbReference type="NCBI Taxonomy" id="1387353"/>
    <lineage>
        <taxon>Bacteria</taxon>
        <taxon>Pseudomonadati</taxon>
        <taxon>Planctomycetota</taxon>
        <taxon>Planctomycetia</taxon>
        <taxon>Isosphaerales</taxon>
        <taxon>Isosphaeraceae</taxon>
        <taxon>Paludisphaera</taxon>
    </lineage>
</organism>
<dbReference type="STRING" id="1387353.BSF38_03189"/>
<evidence type="ECO:0000313" key="3">
    <source>
        <dbReference type="EMBL" id="APW61664.1"/>
    </source>
</evidence>
<accession>A0A1U7CRU2</accession>
<reference evidence="4" key="1">
    <citation type="submission" date="2016-12" db="EMBL/GenBank/DDBJ databases">
        <title>Comparative genomics of four Isosphaeraceae planctomycetes: a common pool of plasmids and glycoside hydrolase genes.</title>
        <authorList>
            <person name="Ivanova A."/>
        </authorList>
    </citation>
    <scope>NUCLEOTIDE SEQUENCE [LARGE SCALE GENOMIC DNA]</scope>
    <source>
        <strain evidence="4">PX4</strain>
    </source>
</reference>
<dbReference type="Proteomes" id="UP000186309">
    <property type="component" value="Chromosome"/>
</dbReference>
<protein>
    <recommendedName>
        <fullName evidence="2">Methanolan biosynthesis EpsI domain-containing protein</fullName>
    </recommendedName>
</protein>
<proteinExistence type="predicted"/>
<dbReference type="EMBL" id="CP019082">
    <property type="protein sequence ID" value="APW61664.1"/>
    <property type="molecule type" value="Genomic_DNA"/>
</dbReference>
<sequence>MTPIKRCVLCAGFLTFGLAAQAGLEHMNGTERPLLRQSLATIPMELNGWIGRDETMDPEIVKRAQTTEYVNRVYESRAHPGVKFWLWINYSTEGTNLRHTPEICLPSGGWEKIESQTRELSLPTGGGKELTCTRLGYAQGDLVKHVGFWYYIFGEGRLENMVRRLPITSRSSHGRTTRGSSMTVEVFYPGESDPDALALGAFSRELLVALEPILPTDRAEYYVP</sequence>
<dbReference type="AlphaFoldDB" id="A0A1U7CRU2"/>
<dbReference type="OrthoDB" id="288208at2"/>
<dbReference type="Pfam" id="PF11984">
    <property type="entry name" value="DUF3485"/>
    <property type="match status" value="1"/>
</dbReference>
<evidence type="ECO:0000313" key="4">
    <source>
        <dbReference type="Proteomes" id="UP000186309"/>
    </source>
</evidence>
<feature type="signal peptide" evidence="1">
    <location>
        <begin position="1"/>
        <end position="22"/>
    </location>
</feature>
<dbReference type="KEGG" id="pbor:BSF38_03189"/>
<keyword evidence="1" id="KW-0732">Signal</keyword>
<keyword evidence="4" id="KW-1185">Reference proteome</keyword>
<feature type="domain" description="Methanolan biosynthesis EpsI" evidence="2">
    <location>
        <begin position="14"/>
        <end position="212"/>
    </location>
</feature>
<gene>
    <name evidence="3" type="ORF">BSF38_03189</name>
</gene>
<evidence type="ECO:0000256" key="1">
    <source>
        <dbReference type="SAM" id="SignalP"/>
    </source>
</evidence>
<name>A0A1U7CRU2_9BACT</name>